<organism evidence="14 15">
    <name type="scientific">Microbacter margulisiae</name>
    <dbReference type="NCBI Taxonomy" id="1350067"/>
    <lineage>
        <taxon>Bacteria</taxon>
        <taxon>Pseudomonadati</taxon>
        <taxon>Bacteroidota</taxon>
        <taxon>Bacteroidia</taxon>
        <taxon>Bacteroidales</taxon>
        <taxon>Porphyromonadaceae</taxon>
        <taxon>Microbacter</taxon>
    </lineage>
</organism>
<evidence type="ECO:0000256" key="1">
    <source>
        <dbReference type="ARBA" id="ARBA00001933"/>
    </source>
</evidence>
<evidence type="ECO:0000256" key="11">
    <source>
        <dbReference type="ARBA" id="ARBA00047481"/>
    </source>
</evidence>
<protein>
    <recommendedName>
        <fullName evidence="12">Histidinol-phosphate aminotransferase</fullName>
        <ecNumber evidence="12">2.6.1.9</ecNumber>
    </recommendedName>
    <alternativeName>
        <fullName evidence="12">Imidazole acetol-phosphate transaminase</fullName>
    </alternativeName>
</protein>
<dbReference type="InterPro" id="IPR005861">
    <property type="entry name" value="HisP_aminotrans"/>
</dbReference>
<name>A0A7W5DP20_9PORP</name>
<dbReference type="GO" id="GO:0004400">
    <property type="term" value="F:histidinol-phosphate transaminase activity"/>
    <property type="evidence" value="ECO:0007669"/>
    <property type="project" value="UniProtKB-UniRule"/>
</dbReference>
<dbReference type="InterPro" id="IPR015421">
    <property type="entry name" value="PyrdxlP-dep_Trfase_major"/>
</dbReference>
<dbReference type="InterPro" id="IPR015422">
    <property type="entry name" value="PyrdxlP-dep_Trfase_small"/>
</dbReference>
<dbReference type="Gene3D" id="3.40.640.10">
    <property type="entry name" value="Type I PLP-dependent aspartate aminotransferase-like (Major domain)"/>
    <property type="match status" value="1"/>
</dbReference>
<dbReference type="AlphaFoldDB" id="A0A7W5DP20"/>
<dbReference type="SUPFAM" id="SSF53383">
    <property type="entry name" value="PLP-dependent transferases"/>
    <property type="match status" value="1"/>
</dbReference>
<dbReference type="Pfam" id="PF00155">
    <property type="entry name" value="Aminotran_1_2"/>
    <property type="match status" value="1"/>
</dbReference>
<dbReference type="InterPro" id="IPR001917">
    <property type="entry name" value="Aminotrans_II_pyridoxalP_BS"/>
</dbReference>
<dbReference type="CDD" id="cd00609">
    <property type="entry name" value="AAT_like"/>
    <property type="match status" value="1"/>
</dbReference>
<evidence type="ECO:0000256" key="2">
    <source>
        <dbReference type="ARBA" id="ARBA00005011"/>
    </source>
</evidence>
<accession>A0A7W5DP20</accession>
<evidence type="ECO:0000259" key="13">
    <source>
        <dbReference type="Pfam" id="PF00155"/>
    </source>
</evidence>
<dbReference type="PROSITE" id="PS00599">
    <property type="entry name" value="AA_TRANSFER_CLASS_2"/>
    <property type="match status" value="1"/>
</dbReference>
<dbReference type="PANTHER" id="PTHR42885">
    <property type="entry name" value="HISTIDINOL-PHOSPHATE AMINOTRANSFERASE-RELATED"/>
    <property type="match status" value="1"/>
</dbReference>
<evidence type="ECO:0000256" key="12">
    <source>
        <dbReference type="HAMAP-Rule" id="MF_01023"/>
    </source>
</evidence>
<dbReference type="HAMAP" id="MF_01023">
    <property type="entry name" value="HisC_aminotrans_2"/>
    <property type="match status" value="1"/>
</dbReference>
<dbReference type="InterPro" id="IPR015424">
    <property type="entry name" value="PyrdxlP-dep_Trfase"/>
</dbReference>
<evidence type="ECO:0000256" key="8">
    <source>
        <dbReference type="ARBA" id="ARBA00022679"/>
    </source>
</evidence>
<dbReference type="InterPro" id="IPR004839">
    <property type="entry name" value="Aminotransferase_I/II_large"/>
</dbReference>
<keyword evidence="8 12" id="KW-0808">Transferase</keyword>
<keyword evidence="10 12" id="KW-0368">Histidine biosynthesis</keyword>
<evidence type="ECO:0000256" key="7">
    <source>
        <dbReference type="ARBA" id="ARBA00022605"/>
    </source>
</evidence>
<dbReference type="GO" id="GO:0000105">
    <property type="term" value="P:L-histidine biosynthetic process"/>
    <property type="evidence" value="ECO:0007669"/>
    <property type="project" value="UniProtKB-UniRule"/>
</dbReference>
<comment type="pathway">
    <text evidence="3">Lipid metabolism.</text>
</comment>
<dbReference type="GO" id="GO:0030170">
    <property type="term" value="F:pyridoxal phosphate binding"/>
    <property type="evidence" value="ECO:0007669"/>
    <property type="project" value="InterPro"/>
</dbReference>
<dbReference type="RefSeq" id="WP_183412301.1">
    <property type="nucleotide sequence ID" value="NZ_JACHYB010000001.1"/>
</dbReference>
<dbReference type="PANTHER" id="PTHR42885:SF2">
    <property type="entry name" value="HISTIDINOL-PHOSPHATE AMINOTRANSFERASE"/>
    <property type="match status" value="1"/>
</dbReference>
<evidence type="ECO:0000256" key="9">
    <source>
        <dbReference type="ARBA" id="ARBA00022898"/>
    </source>
</evidence>
<dbReference type="EMBL" id="JACHYB010000001">
    <property type="protein sequence ID" value="MBB3186401.1"/>
    <property type="molecule type" value="Genomic_DNA"/>
</dbReference>
<keyword evidence="15" id="KW-1185">Reference proteome</keyword>
<keyword evidence="7 12" id="KW-0028">Amino-acid biosynthesis</keyword>
<comment type="caution">
    <text evidence="14">The sequence shown here is derived from an EMBL/GenBank/DDBJ whole genome shotgun (WGS) entry which is preliminary data.</text>
</comment>
<proteinExistence type="inferred from homology"/>
<sequence>MADLTSLVRKNILALKPYSCARDEFHGEASAFLDANENPFNNPYNRYPDPLQWKLKESITAKKKVPSTHVFLGNGSDEAIDLVFRVFCEPAQDNVVAIAPTYGMYEVSADINQIEYRKVHLNDDFTLNAKKLLAATDDHTKVIFLCSPNNPSGNLLDRHEVLHVLENFGGIVVIDEAYIDFSPETSWIEQLRHFPNLIVLQTFSKAWGLAGVRLGMAFASPEIILLFNKVKYPYNVNILTQDLVLEHLQFESRKRAWVELLLKERERLISDLLKIAYVKTIYPSSANFVLVKVHDANAVYSYLVEKSIVVRNRTNVILCEGCLRITVGSPDENNLLIKVLKTYNESL</sequence>
<evidence type="ECO:0000256" key="3">
    <source>
        <dbReference type="ARBA" id="ARBA00005189"/>
    </source>
</evidence>
<comment type="pathway">
    <text evidence="2 12">Amino-acid biosynthesis; L-histidine biosynthesis; L-histidine from 5-phospho-alpha-D-ribose 1-diphosphate: step 7/9.</text>
</comment>
<dbReference type="UniPathway" id="UPA00031">
    <property type="reaction ID" value="UER00012"/>
</dbReference>
<evidence type="ECO:0000313" key="14">
    <source>
        <dbReference type="EMBL" id="MBB3186401.1"/>
    </source>
</evidence>
<dbReference type="Gene3D" id="3.90.1150.10">
    <property type="entry name" value="Aspartate Aminotransferase, domain 1"/>
    <property type="match status" value="1"/>
</dbReference>
<evidence type="ECO:0000256" key="10">
    <source>
        <dbReference type="ARBA" id="ARBA00023102"/>
    </source>
</evidence>
<comment type="cofactor">
    <cofactor evidence="1 12">
        <name>pyridoxal 5'-phosphate</name>
        <dbReference type="ChEBI" id="CHEBI:597326"/>
    </cofactor>
</comment>
<evidence type="ECO:0000313" key="15">
    <source>
        <dbReference type="Proteomes" id="UP000544222"/>
    </source>
</evidence>
<evidence type="ECO:0000256" key="6">
    <source>
        <dbReference type="ARBA" id="ARBA00022576"/>
    </source>
</evidence>
<gene>
    <name evidence="12" type="primary">hisC</name>
    <name evidence="14" type="ORF">FHX64_000564</name>
</gene>
<comment type="catalytic activity">
    <reaction evidence="11 12">
        <text>L-histidinol phosphate + 2-oxoglutarate = 3-(imidazol-4-yl)-2-oxopropyl phosphate + L-glutamate</text>
        <dbReference type="Rhea" id="RHEA:23744"/>
        <dbReference type="ChEBI" id="CHEBI:16810"/>
        <dbReference type="ChEBI" id="CHEBI:29985"/>
        <dbReference type="ChEBI" id="CHEBI:57766"/>
        <dbReference type="ChEBI" id="CHEBI:57980"/>
        <dbReference type="EC" id="2.6.1.9"/>
    </reaction>
</comment>
<keyword evidence="9 12" id="KW-0663">Pyridoxal phosphate</keyword>
<feature type="domain" description="Aminotransferase class I/classII large" evidence="13">
    <location>
        <begin position="42"/>
        <end position="338"/>
    </location>
</feature>
<keyword evidence="6 12" id="KW-0032">Aminotransferase</keyword>
<dbReference type="Proteomes" id="UP000544222">
    <property type="component" value="Unassembled WGS sequence"/>
</dbReference>
<feature type="modified residue" description="N6-(pyridoxal phosphate)lysine" evidence="12">
    <location>
        <position position="205"/>
    </location>
</feature>
<reference evidence="14 15" key="1">
    <citation type="submission" date="2020-08" db="EMBL/GenBank/DDBJ databases">
        <title>Genomic Encyclopedia of Type Strains, Phase IV (KMG-IV): sequencing the most valuable type-strain genomes for metagenomic binning, comparative biology and taxonomic classification.</title>
        <authorList>
            <person name="Goeker M."/>
        </authorList>
    </citation>
    <scope>NUCLEOTIDE SEQUENCE [LARGE SCALE GENOMIC DNA]</scope>
    <source>
        <strain evidence="14 15">DSM 27471</strain>
    </source>
</reference>
<dbReference type="NCBIfam" id="TIGR01141">
    <property type="entry name" value="hisC"/>
    <property type="match status" value="1"/>
</dbReference>
<comment type="subunit">
    <text evidence="5 12">Homodimer.</text>
</comment>
<dbReference type="EC" id="2.6.1.9" evidence="12"/>
<comment type="similarity">
    <text evidence="4 12">Belongs to the class-II pyridoxal-phosphate-dependent aminotransferase family. Histidinol-phosphate aminotransferase subfamily.</text>
</comment>
<evidence type="ECO:0000256" key="4">
    <source>
        <dbReference type="ARBA" id="ARBA00007970"/>
    </source>
</evidence>
<evidence type="ECO:0000256" key="5">
    <source>
        <dbReference type="ARBA" id="ARBA00011738"/>
    </source>
</evidence>